<dbReference type="EMBL" id="BMNI01000008">
    <property type="protein sequence ID" value="GGO92246.1"/>
    <property type="molecule type" value="Genomic_DNA"/>
</dbReference>
<accession>A0ABQ2NDU2</accession>
<evidence type="ECO:0008006" key="3">
    <source>
        <dbReference type="Google" id="ProtNLM"/>
    </source>
</evidence>
<reference evidence="2" key="1">
    <citation type="journal article" date="2019" name="Int. J. Syst. Evol. Microbiol.">
        <title>The Global Catalogue of Microorganisms (GCM) 10K type strain sequencing project: providing services to taxonomists for standard genome sequencing and annotation.</title>
        <authorList>
            <consortium name="The Broad Institute Genomics Platform"/>
            <consortium name="The Broad Institute Genome Sequencing Center for Infectious Disease"/>
            <person name="Wu L."/>
            <person name="Ma J."/>
        </authorList>
    </citation>
    <scope>NUCLEOTIDE SEQUENCE [LARGE SCALE GENOMIC DNA]</scope>
    <source>
        <strain evidence="2">CGMCC 4.7371</strain>
    </source>
</reference>
<proteinExistence type="predicted"/>
<dbReference type="RefSeq" id="WP_188784663.1">
    <property type="nucleotide sequence ID" value="NZ_BMNI01000008.1"/>
</dbReference>
<name>A0ABQ2NDU2_9ACTN</name>
<organism evidence="1 2">
    <name type="scientific">Nocardioides phosphati</name>
    <dbReference type="NCBI Taxonomy" id="1867775"/>
    <lineage>
        <taxon>Bacteria</taxon>
        <taxon>Bacillati</taxon>
        <taxon>Actinomycetota</taxon>
        <taxon>Actinomycetes</taxon>
        <taxon>Propionibacteriales</taxon>
        <taxon>Nocardioidaceae</taxon>
        <taxon>Nocardioides</taxon>
    </lineage>
</organism>
<keyword evidence="2" id="KW-1185">Reference proteome</keyword>
<sequence>MSTLSRRTTWVVVATIAQLLLVPVAVYGQLSARLTGEELLLRVGPVDPIDPLRGAYVDLAYPDLQPTEAERRGFEDHERRGTLYVVLEENDGLMVAGRFSHTRPGRGTYLACDDREWRLRCGIESLFLSQDEAARVQRDINQSGLANERFDDQGNPVPDDRDSGYAARIKVDGRGHAAVVALVKR</sequence>
<comment type="caution">
    <text evidence="1">The sequence shown here is derived from an EMBL/GenBank/DDBJ whole genome shotgun (WGS) entry which is preliminary data.</text>
</comment>
<evidence type="ECO:0000313" key="2">
    <source>
        <dbReference type="Proteomes" id="UP000655410"/>
    </source>
</evidence>
<evidence type="ECO:0000313" key="1">
    <source>
        <dbReference type="EMBL" id="GGO92246.1"/>
    </source>
</evidence>
<gene>
    <name evidence="1" type="ORF">GCM10011584_28200</name>
</gene>
<dbReference type="Proteomes" id="UP000655410">
    <property type="component" value="Unassembled WGS sequence"/>
</dbReference>
<dbReference type="InterPro" id="IPR025833">
    <property type="entry name" value="GDYXXLXY"/>
</dbReference>
<dbReference type="Pfam" id="PF14345">
    <property type="entry name" value="GDYXXLXY"/>
    <property type="match status" value="1"/>
</dbReference>
<protein>
    <recommendedName>
        <fullName evidence="3">GDYXXLXY domain-containing protein</fullName>
    </recommendedName>
</protein>